<dbReference type="EMBL" id="CM041550">
    <property type="protein sequence ID" value="KAI3356202.1"/>
    <property type="molecule type" value="Genomic_DNA"/>
</dbReference>
<organism evidence="1 2">
    <name type="scientific">Scortum barcoo</name>
    <name type="common">barcoo grunter</name>
    <dbReference type="NCBI Taxonomy" id="214431"/>
    <lineage>
        <taxon>Eukaryota</taxon>
        <taxon>Metazoa</taxon>
        <taxon>Chordata</taxon>
        <taxon>Craniata</taxon>
        <taxon>Vertebrata</taxon>
        <taxon>Euteleostomi</taxon>
        <taxon>Actinopterygii</taxon>
        <taxon>Neopterygii</taxon>
        <taxon>Teleostei</taxon>
        <taxon>Neoteleostei</taxon>
        <taxon>Acanthomorphata</taxon>
        <taxon>Eupercaria</taxon>
        <taxon>Centrarchiformes</taxon>
        <taxon>Terapontoidei</taxon>
        <taxon>Terapontidae</taxon>
        <taxon>Scortum</taxon>
    </lineage>
</organism>
<dbReference type="Proteomes" id="UP000831701">
    <property type="component" value="Chromosome 20"/>
</dbReference>
<protein>
    <submittedName>
        <fullName evidence="1">Uncharacterized protein</fullName>
    </submittedName>
</protein>
<evidence type="ECO:0000313" key="1">
    <source>
        <dbReference type="EMBL" id="KAI3356202.1"/>
    </source>
</evidence>
<name>A0ACB8VKK0_9TELE</name>
<proteinExistence type="predicted"/>
<evidence type="ECO:0000313" key="2">
    <source>
        <dbReference type="Proteomes" id="UP000831701"/>
    </source>
</evidence>
<gene>
    <name evidence="1" type="ORF">L3Q82_017180</name>
</gene>
<feature type="non-terminal residue" evidence="1">
    <location>
        <position position="437"/>
    </location>
</feature>
<reference evidence="1" key="1">
    <citation type="submission" date="2022-04" db="EMBL/GenBank/DDBJ databases">
        <title>Jade perch genome.</title>
        <authorList>
            <person name="Chao B."/>
        </authorList>
    </citation>
    <scope>NUCLEOTIDE SEQUENCE</scope>
    <source>
        <strain evidence="1">CB-2022</strain>
    </source>
</reference>
<sequence>GDSSSSQTDISKSPITSPGVFPTCVVTRAMRAAGESNPDKSEDKRISVFPVPVFPLFVTRSELVKQQKNDPTLRALYNHILPEDEVESAPRGYFLRMICWKKSTQLCHVNLLKPYYARSYNSDSAHSLATVAIAAPVDPPSPAPCLTADSEERDKTKRTHKSNQKLSLVYLQIPLLVPISLSMILMWEMPSPFDNTSIACLLTGARYLEAEVRYMLKNNIAEPCASSWSSPCLLVSKPDGTFRPCTELRKVNKITKPDVLSTSPHGGLCGPATFQRLMNKVVSGLEGCAVYLDDVVIYSDSWHDHLQRIKALFERLAWAALTINLAKCDFAKATVTYLGKVVGQGQVRPVRAKVLAIDQFPVPTTKKELSRFLGMAGYYRGFCKDFSTVAAPLTSLLSSKAKFVWSPVSQHAFEGIKSLLCSAPVLAAPKVDLTLHS</sequence>
<comment type="caution">
    <text evidence="1">The sequence shown here is derived from an EMBL/GenBank/DDBJ whole genome shotgun (WGS) entry which is preliminary data.</text>
</comment>
<keyword evidence="2" id="KW-1185">Reference proteome</keyword>
<accession>A0ACB8VKK0</accession>
<feature type="non-terminal residue" evidence="1">
    <location>
        <position position="1"/>
    </location>
</feature>